<keyword evidence="2" id="KW-0472">Membrane</keyword>
<feature type="region of interest" description="Disordered" evidence="1">
    <location>
        <begin position="87"/>
        <end position="116"/>
    </location>
</feature>
<proteinExistence type="predicted"/>
<comment type="caution">
    <text evidence="3">The sequence shown here is derived from an EMBL/GenBank/DDBJ whole genome shotgun (WGS) entry which is preliminary data.</text>
</comment>
<evidence type="ECO:0000313" key="3">
    <source>
        <dbReference type="EMBL" id="MBC8556536.1"/>
    </source>
</evidence>
<dbReference type="RefSeq" id="WP_022142423.1">
    <property type="nucleotide sequence ID" value="NZ_JACRSW010000008.1"/>
</dbReference>
<reference evidence="3 4" key="1">
    <citation type="submission" date="2020-08" db="EMBL/GenBank/DDBJ databases">
        <title>Genome public.</title>
        <authorList>
            <person name="Liu C."/>
            <person name="Sun Q."/>
        </authorList>
    </citation>
    <scope>NUCLEOTIDE SEQUENCE [LARGE SCALE GENOMIC DNA]</scope>
    <source>
        <strain evidence="3 4">BX3</strain>
    </source>
</reference>
<organism evidence="3 4">
    <name type="scientific">Jutongia hominis</name>
    <dbReference type="NCBI Taxonomy" id="2763664"/>
    <lineage>
        <taxon>Bacteria</taxon>
        <taxon>Bacillati</taxon>
        <taxon>Bacillota</taxon>
        <taxon>Clostridia</taxon>
        <taxon>Lachnospirales</taxon>
        <taxon>Lachnospiraceae</taxon>
        <taxon>Jutongia</taxon>
    </lineage>
</organism>
<evidence type="ECO:0000256" key="2">
    <source>
        <dbReference type="SAM" id="Phobius"/>
    </source>
</evidence>
<feature type="transmembrane region" description="Helical" evidence="2">
    <location>
        <begin position="40"/>
        <end position="60"/>
    </location>
</feature>
<name>A0ABR7MRX2_9FIRM</name>
<sequence length="116" mass="13164">MNDKKVLRSLVMITQIGISMMVPLFLCAGIGYWINGQFGIVAAFPILLCLGAGAAFRNLFVLTKTFYAKDIQKEAKQKEYMENLKAYHEKHPDEDFSDVMEGKKKRYPDPKGPTRS</sequence>
<keyword evidence="2" id="KW-1133">Transmembrane helix</keyword>
<dbReference type="Pfam" id="PF09527">
    <property type="entry name" value="ATPase_gene1"/>
    <property type="match status" value="1"/>
</dbReference>
<feature type="transmembrane region" description="Helical" evidence="2">
    <location>
        <begin position="12"/>
        <end position="34"/>
    </location>
</feature>
<dbReference type="Proteomes" id="UP000637513">
    <property type="component" value="Unassembled WGS sequence"/>
</dbReference>
<dbReference type="EMBL" id="JACRSW010000008">
    <property type="protein sequence ID" value="MBC8556536.1"/>
    <property type="molecule type" value="Genomic_DNA"/>
</dbReference>
<evidence type="ECO:0000313" key="4">
    <source>
        <dbReference type="Proteomes" id="UP000637513"/>
    </source>
</evidence>
<gene>
    <name evidence="3" type="ORF">H8700_02250</name>
</gene>
<keyword evidence="4" id="KW-1185">Reference proteome</keyword>
<evidence type="ECO:0000256" key="1">
    <source>
        <dbReference type="SAM" id="MobiDB-lite"/>
    </source>
</evidence>
<dbReference type="InterPro" id="IPR032820">
    <property type="entry name" value="ATPase_put"/>
</dbReference>
<protein>
    <submittedName>
        <fullName evidence="3">AtpZ/AtpI family protein</fullName>
    </submittedName>
</protein>
<accession>A0ABR7MRX2</accession>
<keyword evidence="2" id="KW-0812">Transmembrane</keyword>